<evidence type="ECO:0000256" key="4">
    <source>
        <dbReference type="ARBA" id="ARBA00023136"/>
    </source>
</evidence>
<evidence type="ECO:0000256" key="2">
    <source>
        <dbReference type="ARBA" id="ARBA00022692"/>
    </source>
</evidence>
<reference evidence="6 7" key="1">
    <citation type="journal article" date="2020" name="Mol. Biol. Evol.">
        <title>Distinct Expression and Methylation Patterns for Genes with Different Fates following a Single Whole-Genome Duplication in Flowering Plants.</title>
        <authorList>
            <person name="Shi T."/>
            <person name="Rahmani R.S."/>
            <person name="Gugger P.F."/>
            <person name="Wang M."/>
            <person name="Li H."/>
            <person name="Zhang Y."/>
            <person name="Li Z."/>
            <person name="Wang Q."/>
            <person name="Van de Peer Y."/>
            <person name="Marchal K."/>
            <person name="Chen J."/>
        </authorList>
    </citation>
    <scope>NUCLEOTIDE SEQUENCE [LARGE SCALE GENOMIC DNA]</scope>
    <source>
        <tissue evidence="6">Leaf</tissue>
    </source>
</reference>
<dbReference type="AlphaFoldDB" id="A0A822Y093"/>
<dbReference type="PANTHER" id="PTHR13377:SF3">
    <property type="entry name" value="TRANSMEMBRANE PROTEIN 115"/>
    <property type="match status" value="1"/>
</dbReference>
<dbReference type="Pfam" id="PF08551">
    <property type="entry name" value="DUF1751"/>
    <property type="match status" value="1"/>
</dbReference>
<feature type="transmembrane region" description="Helical" evidence="5">
    <location>
        <begin position="144"/>
        <end position="162"/>
    </location>
</feature>
<evidence type="ECO:0000256" key="5">
    <source>
        <dbReference type="SAM" id="Phobius"/>
    </source>
</evidence>
<feature type="transmembrane region" description="Helical" evidence="5">
    <location>
        <begin position="82"/>
        <end position="101"/>
    </location>
</feature>
<proteinExistence type="predicted"/>
<dbReference type="FunFam" id="1.20.1540.10:FF:000004">
    <property type="entry name" value="Transmembrane protein 115"/>
    <property type="match status" value="1"/>
</dbReference>
<dbReference type="SMART" id="SM01160">
    <property type="entry name" value="DUF1751"/>
    <property type="match status" value="1"/>
</dbReference>
<dbReference type="PANTHER" id="PTHR13377">
    <property type="entry name" value="PLACENTAL PROTEIN 6"/>
    <property type="match status" value="1"/>
</dbReference>
<dbReference type="InterPro" id="IPR013861">
    <property type="entry name" value="TMEM115/Pdh1/Rbl19"/>
</dbReference>
<dbReference type="EMBL" id="DUZY01000002">
    <property type="protein sequence ID" value="DAD25877.1"/>
    <property type="molecule type" value="Genomic_DNA"/>
</dbReference>
<evidence type="ECO:0000313" key="7">
    <source>
        <dbReference type="Proteomes" id="UP000607653"/>
    </source>
</evidence>
<comment type="caution">
    <text evidence="6">The sequence shown here is derived from an EMBL/GenBank/DDBJ whole genome shotgun (WGS) entry which is preliminary data.</text>
</comment>
<keyword evidence="3 5" id="KW-1133">Transmembrane helix</keyword>
<protein>
    <recommendedName>
        <fullName evidence="8">Rhomboid-like protein 19</fullName>
    </recommendedName>
</protein>
<dbReference type="GO" id="GO:0006890">
    <property type="term" value="P:retrograde vesicle-mediated transport, Golgi to endoplasmic reticulum"/>
    <property type="evidence" value="ECO:0007669"/>
    <property type="project" value="InterPro"/>
</dbReference>
<evidence type="ECO:0000313" key="6">
    <source>
        <dbReference type="EMBL" id="DAD25877.1"/>
    </source>
</evidence>
<evidence type="ECO:0008006" key="8">
    <source>
        <dbReference type="Google" id="ProtNLM"/>
    </source>
</evidence>
<keyword evidence="2 5" id="KW-0812">Transmembrane</keyword>
<evidence type="ECO:0000256" key="1">
    <source>
        <dbReference type="ARBA" id="ARBA00004141"/>
    </source>
</evidence>
<keyword evidence="7" id="KW-1185">Reference proteome</keyword>
<organism evidence="6 7">
    <name type="scientific">Nelumbo nucifera</name>
    <name type="common">Sacred lotus</name>
    <dbReference type="NCBI Taxonomy" id="4432"/>
    <lineage>
        <taxon>Eukaryota</taxon>
        <taxon>Viridiplantae</taxon>
        <taxon>Streptophyta</taxon>
        <taxon>Embryophyta</taxon>
        <taxon>Tracheophyta</taxon>
        <taxon>Spermatophyta</taxon>
        <taxon>Magnoliopsida</taxon>
        <taxon>Proteales</taxon>
        <taxon>Nelumbonaceae</taxon>
        <taxon>Nelumbo</taxon>
    </lineage>
</organism>
<dbReference type="GO" id="GO:0016020">
    <property type="term" value="C:membrane"/>
    <property type="evidence" value="ECO:0007669"/>
    <property type="project" value="UniProtKB-SubCell"/>
</dbReference>
<evidence type="ECO:0000256" key="3">
    <source>
        <dbReference type="ARBA" id="ARBA00022989"/>
    </source>
</evidence>
<feature type="transmembrane region" description="Helical" evidence="5">
    <location>
        <begin position="54"/>
        <end position="76"/>
    </location>
</feature>
<dbReference type="Proteomes" id="UP000607653">
    <property type="component" value="Unassembled WGS sequence"/>
</dbReference>
<comment type="subcellular location">
    <subcellularLocation>
        <location evidence="1">Membrane</location>
        <topology evidence="1">Multi-pass membrane protein</topology>
    </subcellularLocation>
</comment>
<feature type="transmembrane region" description="Helical" evidence="5">
    <location>
        <begin position="122"/>
        <end position="138"/>
    </location>
</feature>
<gene>
    <name evidence="6" type="ORF">HUJ06_027345</name>
</gene>
<name>A0A822Y093_NELNU</name>
<accession>A0A822Y093</accession>
<keyword evidence="4 5" id="KW-0472">Membrane</keyword>
<sequence>MWGPFPWVSSSNTISLDSRLYCTCPSKLIVSIFGLLLCGKLLEPLWTSREVLKFVVFVNTFTLFGVYATAVTSYYITGRERFLYTKLSGFHGVLAGFLVGVKQAMPDQEFSLYGISQIRTQWMPSLLLLPSIIISFVTPEAIRFLPFTIFGTYGSWLYLRYFQRIPETSLMGNPEDEFAFETFFPLFIRPVVHVFASIFHNVLCGSNHQRRDGHHSETPSVAV</sequence>